<dbReference type="GO" id="GO:0008840">
    <property type="term" value="F:4-hydroxy-tetrahydrodipicolinate synthase activity"/>
    <property type="evidence" value="ECO:0007669"/>
    <property type="project" value="TreeGrafter"/>
</dbReference>
<evidence type="ECO:0000256" key="5">
    <source>
        <dbReference type="PIRSR" id="PIRSR001365-2"/>
    </source>
</evidence>
<evidence type="ECO:0000313" key="7">
    <source>
        <dbReference type="Proteomes" id="UP000285295"/>
    </source>
</evidence>
<dbReference type="Pfam" id="PF00701">
    <property type="entry name" value="DHDPS"/>
    <property type="match status" value="1"/>
</dbReference>
<evidence type="ECO:0000256" key="4">
    <source>
        <dbReference type="PIRSR" id="PIRSR001365-1"/>
    </source>
</evidence>
<dbReference type="OrthoDB" id="9782828at2"/>
<dbReference type="PIRSF" id="PIRSF001365">
    <property type="entry name" value="DHDPS"/>
    <property type="match status" value="1"/>
</dbReference>
<dbReference type="EMBL" id="SAUX01000026">
    <property type="protein sequence ID" value="RWR26964.1"/>
    <property type="molecule type" value="Genomic_DNA"/>
</dbReference>
<comment type="similarity">
    <text evidence="1 3">Belongs to the DapA family.</text>
</comment>
<evidence type="ECO:0000256" key="3">
    <source>
        <dbReference type="PIRNR" id="PIRNR001365"/>
    </source>
</evidence>
<dbReference type="InterPro" id="IPR002220">
    <property type="entry name" value="DapA-like"/>
</dbReference>
<proteinExistence type="inferred from homology"/>
<dbReference type="SMART" id="SM01130">
    <property type="entry name" value="DHDPS"/>
    <property type="match status" value="1"/>
</dbReference>
<sequence>MPEFPFPGLNLALTTPFDSEGQVAFDSLPGHIERYLAAGVESFVLSSGTGMHVYLSRAESDRLVVQAARLIDGRARIIVQASALLAEDVIERTRHAAGCGAGAVMVLPPFFEGPTADDDILRFYEEIGAGGLPVIGYNVPQAVGAGIVPDLLRRLAELPHFLTVKDSSGDLAAGAALIRTGLPVMNGGDPLMIFATFAGAAGMIWGGANFAPRSCLAMLRAASQGDWDRAREIWRALEPAMALIWQGDYVQSVYAAAEMAGLGAGAPRRPLSRLSPARHAALEPVIVDLARFEAGLETG</sequence>
<dbReference type="Proteomes" id="UP000285295">
    <property type="component" value="Unassembled WGS sequence"/>
</dbReference>
<dbReference type="CDD" id="cd00408">
    <property type="entry name" value="DHDPS-like"/>
    <property type="match status" value="1"/>
</dbReference>
<dbReference type="PANTHER" id="PTHR12128:SF66">
    <property type="entry name" value="4-HYDROXY-2-OXOGLUTARATE ALDOLASE, MITOCHONDRIAL"/>
    <property type="match status" value="1"/>
</dbReference>
<feature type="binding site" evidence="5">
    <location>
        <position position="49"/>
    </location>
    <ligand>
        <name>pyruvate</name>
        <dbReference type="ChEBI" id="CHEBI:15361"/>
    </ligand>
</feature>
<dbReference type="RefSeq" id="WP_128238480.1">
    <property type="nucleotide sequence ID" value="NZ_SAUX01000026.1"/>
</dbReference>
<feature type="binding site" evidence="5">
    <location>
        <position position="204"/>
    </location>
    <ligand>
        <name>pyruvate</name>
        <dbReference type="ChEBI" id="CHEBI:15361"/>
    </ligand>
</feature>
<accession>A0A443K2H8</accession>
<dbReference type="AlphaFoldDB" id="A0A443K2H8"/>
<dbReference type="SUPFAM" id="SSF51569">
    <property type="entry name" value="Aldolase"/>
    <property type="match status" value="1"/>
</dbReference>
<gene>
    <name evidence="6" type="ORF">D2T31_18500</name>
</gene>
<dbReference type="InterPro" id="IPR013785">
    <property type="entry name" value="Aldolase_TIM"/>
</dbReference>
<comment type="caution">
    <text evidence="6">The sequence shown here is derived from an EMBL/GenBank/DDBJ whole genome shotgun (WGS) entry which is preliminary data.</text>
</comment>
<evidence type="ECO:0000256" key="1">
    <source>
        <dbReference type="ARBA" id="ARBA00007592"/>
    </source>
</evidence>
<evidence type="ECO:0000313" key="6">
    <source>
        <dbReference type="EMBL" id="RWR26964.1"/>
    </source>
</evidence>
<dbReference type="Gene3D" id="3.20.20.70">
    <property type="entry name" value="Aldolase class I"/>
    <property type="match status" value="1"/>
</dbReference>
<organism evidence="6 7">
    <name type="scientific">Paenirhodobacter populi</name>
    <dbReference type="NCBI Taxonomy" id="2306993"/>
    <lineage>
        <taxon>Bacteria</taxon>
        <taxon>Pseudomonadati</taxon>
        <taxon>Pseudomonadota</taxon>
        <taxon>Alphaproteobacteria</taxon>
        <taxon>Rhodobacterales</taxon>
        <taxon>Rhodobacter group</taxon>
        <taxon>Paenirhodobacter</taxon>
    </lineage>
</organism>
<evidence type="ECO:0000256" key="2">
    <source>
        <dbReference type="ARBA" id="ARBA00023239"/>
    </source>
</evidence>
<reference evidence="6 7" key="2">
    <citation type="submission" date="2019-01" db="EMBL/GenBank/DDBJ databases">
        <authorList>
            <person name="Li Y."/>
        </authorList>
    </citation>
    <scope>NUCLEOTIDE SEQUENCE [LARGE SCALE GENOMIC DNA]</scope>
    <source>
        <strain evidence="6 7">D19-10-3-21</strain>
    </source>
</reference>
<name>A0A443K2H8_9RHOB</name>
<feature type="active site" description="Proton donor/acceptor" evidence="4">
    <location>
        <position position="137"/>
    </location>
</feature>
<feature type="active site" description="Schiff-base intermediate with substrate" evidence="4">
    <location>
        <position position="165"/>
    </location>
</feature>
<protein>
    <submittedName>
        <fullName evidence="6">Dihydrodipicolinate synthase family protein</fullName>
    </submittedName>
</protein>
<keyword evidence="2 3" id="KW-0456">Lyase</keyword>
<dbReference type="PANTHER" id="PTHR12128">
    <property type="entry name" value="DIHYDRODIPICOLINATE SYNTHASE"/>
    <property type="match status" value="1"/>
</dbReference>
<reference evidence="6 7" key="1">
    <citation type="submission" date="2019-01" db="EMBL/GenBank/DDBJ databases">
        <title>Sinorhodobacter populi sp. nov. isolated from the symptomatic bark tissue of Populus euramericana canker.</title>
        <authorList>
            <person name="Xu G."/>
        </authorList>
    </citation>
    <scope>NUCLEOTIDE SEQUENCE [LARGE SCALE GENOMIC DNA]</scope>
    <source>
        <strain evidence="6 7">D19-10-3-21</strain>
    </source>
</reference>